<comment type="caution">
    <text evidence="1">The sequence shown here is derived from an EMBL/GenBank/DDBJ whole genome shotgun (WGS) entry which is preliminary data.</text>
</comment>
<dbReference type="RefSeq" id="WP_343800295.1">
    <property type="nucleotide sequence ID" value="NZ_BAAADJ010000050.1"/>
</dbReference>
<evidence type="ECO:0008006" key="3">
    <source>
        <dbReference type="Google" id="ProtNLM"/>
    </source>
</evidence>
<reference evidence="2" key="1">
    <citation type="journal article" date="2019" name="Int. J. Syst. Evol. Microbiol.">
        <title>The Global Catalogue of Microorganisms (GCM) 10K type strain sequencing project: providing services to taxonomists for standard genome sequencing and annotation.</title>
        <authorList>
            <consortium name="The Broad Institute Genomics Platform"/>
            <consortium name="The Broad Institute Genome Sequencing Center for Infectious Disease"/>
            <person name="Wu L."/>
            <person name="Ma J."/>
        </authorList>
    </citation>
    <scope>NUCLEOTIDE SEQUENCE [LARGE SCALE GENOMIC DNA]</scope>
    <source>
        <strain evidence="2">JCM 9731</strain>
    </source>
</reference>
<dbReference type="EMBL" id="BAAADJ010000050">
    <property type="protein sequence ID" value="GAA0337109.1"/>
    <property type="molecule type" value="Genomic_DNA"/>
</dbReference>
<proteinExistence type="predicted"/>
<evidence type="ECO:0000313" key="1">
    <source>
        <dbReference type="EMBL" id="GAA0337109.1"/>
    </source>
</evidence>
<organism evidence="1 2">
    <name type="scientific">Bacillus carboniphilus</name>
    <dbReference type="NCBI Taxonomy" id="86663"/>
    <lineage>
        <taxon>Bacteria</taxon>
        <taxon>Bacillati</taxon>
        <taxon>Bacillota</taxon>
        <taxon>Bacilli</taxon>
        <taxon>Bacillales</taxon>
        <taxon>Bacillaceae</taxon>
        <taxon>Bacillus</taxon>
    </lineage>
</organism>
<accession>A0ABP3G6G9</accession>
<sequence>MREEIEKVVRRVVSEYVTNKRKVFKPNSLLIVLESHNNQDRAQILDAVKILSIKYETTICYSDVWSPYFKDLGNQKKIPLQDQNLEEIKTSMQKADVLFLANPSYASIAKLALLIDDTLEMWIAIQMQLNGKKVVLAKDYCFPRGTQNITMPHSVSRKLQNYLKQLREGQIELIMLGDMSSWLDTYFEEDLSQNRPVVLAKHIEETVKQGEKVLKVPKNSLITPMCKDYARELGISIKQEE</sequence>
<keyword evidence="2" id="KW-1185">Reference proteome</keyword>
<dbReference type="Proteomes" id="UP001500782">
    <property type="component" value="Unassembled WGS sequence"/>
</dbReference>
<gene>
    <name evidence="1" type="ORF">GCM10008967_29260</name>
</gene>
<evidence type="ECO:0000313" key="2">
    <source>
        <dbReference type="Proteomes" id="UP001500782"/>
    </source>
</evidence>
<protein>
    <recommendedName>
        <fullName evidence="3">Flavoprotein</fullName>
    </recommendedName>
</protein>
<name>A0ABP3G6G9_9BACI</name>